<evidence type="ECO:0000256" key="2">
    <source>
        <dbReference type="SAM" id="MobiDB-lite"/>
    </source>
</evidence>
<sequence>MEPTRAQSFSLPPPGQPLQQQQQQQATPHGVPQAPLSARSSPFASGPVAMVNQMRPGFGAPGQFPGVAVRTAPTQLSTPLQLPRRSSAPQDRQTVEPVYDRNPLFPPAPTPTAISPQFSSEQTLNASTQHQPSYGAPSDIFGGANQPPLFQVQAVTESTPDLFPRVERASAESLFGVPAAPTPPGRLTQRSSYDNLFGDTTSPSTPIGNANVVRSSQSFSYGQTTQAMQQREEYPPRSFGAPPPPAAPFLGYAEPSRSQSVRAASNGSLDPRTTAASPTQPRVAPRSSSGTLPVTTTPLRINVEVRSADDLLEEFMRLSVNEHGHSNDVASPPSKLMLADIPDKVSSLESLYKQKRWKTLTKKSLSMLQNPSNTPRVTLEIKSWWLAGLIKDGHYDNATSVLDQIGDLDDPQYSSVNDGSEDAFVLIRLRLLEALLSKCKGNLAEHEKKLFQLISRIRNALSGSKAIELLGVHEPTASKWLRIGQFTLVNHLLHQQKYALALRVCSAIEIDDLTEDEKIVVISRLGRVHLQMGDLQSAEKLFNLARSHLERMPHSAGHLDARMLLNDGLLLFAQNKLQEALSAFDSVLHLENSSHINHHPVELGNSDSDEQLFLEEDLICSAVNNYAICALYCCDVKGAVVALERMIRINPARFLNAVVVFNLSSLYDLMFDNPTSTSRKEMMKKIAEMYDLEHIDPAAFRI</sequence>
<feature type="compositionally biased region" description="Polar residues" evidence="2">
    <location>
        <begin position="274"/>
        <end position="295"/>
    </location>
</feature>
<feature type="repeat" description="TPR" evidence="1">
    <location>
        <begin position="561"/>
        <end position="594"/>
    </location>
</feature>
<dbReference type="EMBL" id="ADOS01001529">
    <property type="status" value="NOT_ANNOTATED_CDS"/>
    <property type="molecule type" value="Genomic_DNA"/>
</dbReference>
<protein>
    <submittedName>
        <fullName evidence="3">Uncharacterized protein</fullName>
    </submittedName>
</protein>
<organism evidence="3 4">
    <name type="scientific">Globisporangium ultimum (strain ATCC 200006 / CBS 805.95 / DAOM BR144)</name>
    <name type="common">Pythium ultimum</name>
    <dbReference type="NCBI Taxonomy" id="431595"/>
    <lineage>
        <taxon>Eukaryota</taxon>
        <taxon>Sar</taxon>
        <taxon>Stramenopiles</taxon>
        <taxon>Oomycota</taxon>
        <taxon>Peronosporomycetes</taxon>
        <taxon>Pythiales</taxon>
        <taxon>Pythiaceae</taxon>
        <taxon>Globisporangium</taxon>
    </lineage>
</organism>
<reference evidence="3" key="3">
    <citation type="submission" date="2015-02" db="UniProtKB">
        <authorList>
            <consortium name="EnsemblProtists"/>
        </authorList>
    </citation>
    <scope>IDENTIFICATION</scope>
    <source>
        <strain evidence="3">DAOM BR144</strain>
    </source>
</reference>
<dbReference type="PANTHER" id="PTHR21581:SF6">
    <property type="entry name" value="TRAFFICKING PROTEIN PARTICLE COMPLEX SUBUNIT 12"/>
    <property type="match status" value="1"/>
</dbReference>
<evidence type="ECO:0000256" key="1">
    <source>
        <dbReference type="PROSITE-ProRule" id="PRU00339"/>
    </source>
</evidence>
<dbReference type="EnsemblProtists" id="PYU1_T014214">
    <property type="protein sequence ID" value="PYU1_T014214"/>
    <property type="gene ID" value="PYU1_G014184"/>
</dbReference>
<feature type="compositionally biased region" description="Polar residues" evidence="2">
    <location>
        <begin position="256"/>
        <end position="268"/>
    </location>
</feature>
<feature type="compositionally biased region" description="Polar residues" evidence="2">
    <location>
        <begin position="1"/>
        <end position="10"/>
    </location>
</feature>
<dbReference type="HOGENOM" id="CLU_026418_0_0_1"/>
<reference evidence="4" key="1">
    <citation type="journal article" date="2010" name="Genome Biol.">
        <title>Genome sequence of the necrotrophic plant pathogen Pythium ultimum reveals original pathogenicity mechanisms and effector repertoire.</title>
        <authorList>
            <person name="Levesque C.A."/>
            <person name="Brouwer H."/>
            <person name="Cano L."/>
            <person name="Hamilton J.P."/>
            <person name="Holt C."/>
            <person name="Huitema E."/>
            <person name="Raffaele S."/>
            <person name="Robideau G.P."/>
            <person name="Thines M."/>
            <person name="Win J."/>
            <person name="Zerillo M.M."/>
            <person name="Beakes G.W."/>
            <person name="Boore J.L."/>
            <person name="Busam D."/>
            <person name="Dumas B."/>
            <person name="Ferriera S."/>
            <person name="Fuerstenberg S.I."/>
            <person name="Gachon C.M."/>
            <person name="Gaulin E."/>
            <person name="Govers F."/>
            <person name="Grenville-Briggs L."/>
            <person name="Horner N."/>
            <person name="Hostetler J."/>
            <person name="Jiang R.H."/>
            <person name="Johnson J."/>
            <person name="Krajaejun T."/>
            <person name="Lin H."/>
            <person name="Meijer H.J."/>
            <person name="Moore B."/>
            <person name="Morris P."/>
            <person name="Phuntmart V."/>
            <person name="Puiu D."/>
            <person name="Shetty J."/>
            <person name="Stajich J.E."/>
            <person name="Tripathy S."/>
            <person name="Wawra S."/>
            <person name="van West P."/>
            <person name="Whitty B.R."/>
            <person name="Coutinho P.M."/>
            <person name="Henrissat B."/>
            <person name="Martin F."/>
            <person name="Thomas P.D."/>
            <person name="Tyler B.M."/>
            <person name="De Vries R.P."/>
            <person name="Kamoun S."/>
            <person name="Yandell M."/>
            <person name="Tisserat N."/>
            <person name="Buell C.R."/>
        </authorList>
    </citation>
    <scope>NUCLEOTIDE SEQUENCE</scope>
    <source>
        <strain evidence="4">DAOM:BR144</strain>
    </source>
</reference>
<feature type="compositionally biased region" description="Polar residues" evidence="2">
    <location>
        <begin position="112"/>
        <end position="132"/>
    </location>
</feature>
<dbReference type="SMART" id="SM00028">
    <property type="entry name" value="TPR"/>
    <property type="match status" value="2"/>
</dbReference>
<feature type="compositionally biased region" description="Polar residues" evidence="2">
    <location>
        <begin position="188"/>
        <end position="229"/>
    </location>
</feature>
<dbReference type="InParanoid" id="K3XAG5"/>
<evidence type="ECO:0000313" key="3">
    <source>
        <dbReference type="EnsemblProtists" id="PYU1_T014214"/>
    </source>
</evidence>
<dbReference type="eggNOG" id="KOG2796">
    <property type="taxonomic scope" value="Eukaryota"/>
</dbReference>
<reference evidence="4" key="2">
    <citation type="submission" date="2010-04" db="EMBL/GenBank/DDBJ databases">
        <authorList>
            <person name="Buell R."/>
            <person name="Hamilton J."/>
            <person name="Hostetler J."/>
        </authorList>
    </citation>
    <scope>NUCLEOTIDE SEQUENCE [LARGE SCALE GENOMIC DNA]</scope>
    <source>
        <strain evidence="4">DAOM:BR144</strain>
    </source>
</reference>
<dbReference type="VEuPathDB" id="FungiDB:PYU1_G014184"/>
<accession>K3XAG5</accession>
<dbReference type="InterPro" id="IPR019734">
    <property type="entry name" value="TPR_rpt"/>
</dbReference>
<dbReference type="Proteomes" id="UP000019132">
    <property type="component" value="Unassembled WGS sequence"/>
</dbReference>
<dbReference type="SUPFAM" id="SSF48452">
    <property type="entry name" value="TPR-like"/>
    <property type="match status" value="1"/>
</dbReference>
<dbReference type="InterPro" id="IPR011990">
    <property type="entry name" value="TPR-like_helical_dom_sf"/>
</dbReference>
<keyword evidence="4" id="KW-1185">Reference proteome</keyword>
<feature type="region of interest" description="Disordered" evidence="2">
    <location>
        <begin position="1"/>
        <end position="145"/>
    </location>
</feature>
<dbReference type="STRING" id="431595.K3XAG5"/>
<dbReference type="OMA" id="CALYSCE"/>
<proteinExistence type="predicted"/>
<dbReference type="PANTHER" id="PTHR21581">
    <property type="entry name" value="D-ALANYL-D-ALANINE CARBOXYPEPTIDASE"/>
    <property type="match status" value="1"/>
</dbReference>
<feature type="region of interest" description="Disordered" evidence="2">
    <location>
        <begin position="174"/>
        <end position="295"/>
    </location>
</feature>
<dbReference type="AlphaFoldDB" id="K3XAG5"/>
<feature type="compositionally biased region" description="Low complexity" evidence="2">
    <location>
        <begin position="17"/>
        <end position="33"/>
    </location>
</feature>
<keyword evidence="1" id="KW-0802">TPR repeat</keyword>
<dbReference type="PROSITE" id="PS50005">
    <property type="entry name" value="TPR"/>
    <property type="match status" value="1"/>
</dbReference>
<name>K3XAG5_GLOUD</name>
<evidence type="ECO:0000313" key="4">
    <source>
        <dbReference type="Proteomes" id="UP000019132"/>
    </source>
</evidence>
<dbReference type="Gene3D" id="1.25.40.10">
    <property type="entry name" value="Tetratricopeptide repeat domain"/>
    <property type="match status" value="1"/>
</dbReference>